<name>A0A2Z6QXU1_9GLOM</name>
<comment type="caution">
    <text evidence="3">The sequence shown here is derived from an EMBL/GenBank/DDBJ whole genome shotgun (WGS) entry which is preliminary data.</text>
</comment>
<dbReference type="AlphaFoldDB" id="A0A2Z6QXU1"/>
<dbReference type="SUPFAM" id="SSF54695">
    <property type="entry name" value="POZ domain"/>
    <property type="match status" value="1"/>
</dbReference>
<dbReference type="InterPro" id="IPR011333">
    <property type="entry name" value="SKP1/BTB/POZ_sf"/>
</dbReference>
<evidence type="ECO:0000313" key="4">
    <source>
        <dbReference type="Proteomes" id="UP000247702"/>
    </source>
</evidence>
<dbReference type="Gene3D" id="3.30.710.10">
    <property type="entry name" value="Potassium Channel Kv1.1, Chain A"/>
    <property type="match status" value="1"/>
</dbReference>
<dbReference type="PROSITE" id="PS50188">
    <property type="entry name" value="B302_SPRY"/>
    <property type="match status" value="1"/>
</dbReference>
<dbReference type="InterPro" id="IPR003877">
    <property type="entry name" value="SPRY_dom"/>
</dbReference>
<organism evidence="3 4">
    <name type="scientific">Rhizophagus clarus</name>
    <dbReference type="NCBI Taxonomy" id="94130"/>
    <lineage>
        <taxon>Eukaryota</taxon>
        <taxon>Fungi</taxon>
        <taxon>Fungi incertae sedis</taxon>
        <taxon>Mucoromycota</taxon>
        <taxon>Glomeromycotina</taxon>
        <taxon>Glomeromycetes</taxon>
        <taxon>Glomerales</taxon>
        <taxon>Glomeraceae</taxon>
        <taxon>Rhizophagus</taxon>
    </lineage>
</organism>
<feature type="domain" description="B30.2/SPRY" evidence="2">
    <location>
        <begin position="285"/>
        <end position="465"/>
    </location>
</feature>
<dbReference type="Gene3D" id="2.60.120.920">
    <property type="match status" value="1"/>
</dbReference>
<gene>
    <name evidence="3" type="ORF">RclHR1_01760023</name>
</gene>
<sequence length="465" mass="53128">MTKGYSLENDLRLLINNPKYSDMEILCEDEKKLHCCRAILAARSEIFDRLLYNGMRESNEKQITFPKINSAGMEIVLEYIYTGSVKEESLTKDNTIEAFDAADFFQLSDLKDCITKTIKNTSLVKNYSPELLSKISEKIALTEDNYLIDLLVKEVAIIPLNNIEFGRLSIAGLKNLLSITFEKETPFATREYEVFRYSAILAAKQVSNDSYRTLIKRLPIFEQIENSVTLENKIIPNRQKVAKELEPLLKFIDFKKIRTQILADFIEPLEIVPDKIIFKVYRNSALLNNYNICDIRGKLINESDFVWDETACGSSLIIEDNGKIVQASNGCNSYKSVRGKIAFENKGIFEWDVIIEKNCCNAMIGVCASENFNYEKYAGKQSTGWVINSNGNRFNSGNYSIYCPSFYEDGTKITVHLDMNKRTCAFTVNGTKYPEVSAWNLPSKLYPVLSLCHPGRFRIQPHQKN</sequence>
<dbReference type="SMART" id="SM00449">
    <property type="entry name" value="SPRY"/>
    <property type="match status" value="1"/>
</dbReference>
<protein>
    <recommendedName>
        <fullName evidence="5">BTB domain-containing protein</fullName>
    </recommendedName>
</protein>
<accession>A0A2Z6QXU1</accession>
<evidence type="ECO:0000313" key="3">
    <source>
        <dbReference type="EMBL" id="GBB90599.1"/>
    </source>
</evidence>
<dbReference type="InterPro" id="IPR000210">
    <property type="entry name" value="BTB/POZ_dom"/>
</dbReference>
<dbReference type="SUPFAM" id="SSF49899">
    <property type="entry name" value="Concanavalin A-like lectins/glucanases"/>
    <property type="match status" value="1"/>
</dbReference>
<dbReference type="PROSITE" id="PS50097">
    <property type="entry name" value="BTB"/>
    <property type="match status" value="1"/>
</dbReference>
<evidence type="ECO:0000259" key="2">
    <source>
        <dbReference type="PROSITE" id="PS50188"/>
    </source>
</evidence>
<dbReference type="PANTHER" id="PTHR24413">
    <property type="entry name" value="SPECKLE-TYPE POZ PROTEIN"/>
    <property type="match status" value="1"/>
</dbReference>
<dbReference type="InterPro" id="IPR043136">
    <property type="entry name" value="B30.2/SPRY_sf"/>
</dbReference>
<dbReference type="Pfam" id="PF00651">
    <property type="entry name" value="BTB"/>
    <property type="match status" value="1"/>
</dbReference>
<dbReference type="InterPro" id="IPR001870">
    <property type="entry name" value="B30.2/SPRY"/>
</dbReference>
<feature type="domain" description="BTB" evidence="1">
    <location>
        <begin position="21"/>
        <end position="89"/>
    </location>
</feature>
<keyword evidence="4" id="KW-1185">Reference proteome</keyword>
<dbReference type="SMART" id="SM00225">
    <property type="entry name" value="BTB"/>
    <property type="match status" value="1"/>
</dbReference>
<dbReference type="EMBL" id="BEXD01000846">
    <property type="protein sequence ID" value="GBB90599.1"/>
    <property type="molecule type" value="Genomic_DNA"/>
</dbReference>
<evidence type="ECO:0008006" key="5">
    <source>
        <dbReference type="Google" id="ProtNLM"/>
    </source>
</evidence>
<dbReference type="Pfam" id="PF00622">
    <property type="entry name" value="SPRY"/>
    <property type="match status" value="1"/>
</dbReference>
<evidence type="ECO:0000259" key="1">
    <source>
        <dbReference type="PROSITE" id="PS50097"/>
    </source>
</evidence>
<dbReference type="Proteomes" id="UP000247702">
    <property type="component" value="Unassembled WGS sequence"/>
</dbReference>
<dbReference type="InterPro" id="IPR013320">
    <property type="entry name" value="ConA-like_dom_sf"/>
</dbReference>
<proteinExistence type="predicted"/>
<reference evidence="3 4" key="1">
    <citation type="submission" date="2017-11" db="EMBL/GenBank/DDBJ databases">
        <title>The genome of Rhizophagus clarus HR1 reveals common genetic basis of auxotrophy among arbuscular mycorrhizal fungi.</title>
        <authorList>
            <person name="Kobayashi Y."/>
        </authorList>
    </citation>
    <scope>NUCLEOTIDE SEQUENCE [LARGE SCALE GENOMIC DNA]</scope>
    <source>
        <strain evidence="3 4">HR1</strain>
    </source>
</reference>
<dbReference type="CDD" id="cd11709">
    <property type="entry name" value="SPRY"/>
    <property type="match status" value="1"/>
</dbReference>